<dbReference type="Gene3D" id="3.30.450.20">
    <property type="entry name" value="PAS domain"/>
    <property type="match status" value="1"/>
</dbReference>
<dbReference type="InterPro" id="IPR043128">
    <property type="entry name" value="Rev_trsase/Diguanyl_cyclase"/>
</dbReference>
<dbReference type="PANTHER" id="PTHR45138:SF9">
    <property type="entry name" value="DIGUANYLATE CYCLASE DGCM-RELATED"/>
    <property type="match status" value="1"/>
</dbReference>
<dbReference type="GO" id="GO:0005886">
    <property type="term" value="C:plasma membrane"/>
    <property type="evidence" value="ECO:0007669"/>
    <property type="project" value="TreeGrafter"/>
</dbReference>
<dbReference type="EMBL" id="BAVS01000003">
    <property type="protein sequence ID" value="GAE92085.1"/>
    <property type="molecule type" value="Genomic_DNA"/>
</dbReference>
<evidence type="ECO:0000313" key="4">
    <source>
        <dbReference type="EMBL" id="GAE92085.1"/>
    </source>
</evidence>
<sequence>MHKRLDDAACGIVTIDIQGHIVTVNTTFSNLIGYTKEELKNNHIESLLNNANKLFFHSILYPEIRNSRSIQEIYLSLRHKDHSILNVIFNAKMFETDSQPVIDCIVIPIQNRIKYEKEIREVNKKLTQALQEKTELHDKLQQNQIQLVELNKQLEYLASRDPLTNLYNRRVFVEHLDQYVTSFYDNHTPFSLCIVDIDHFKQVNDNWGGHSVGGDEIIQNIANSMVAHFSDEFTVARFGGEEFVILMPDIRAKMAITFAEQLQKVVKEADWNTIELTISLGIATFSHVDNIDSILAKADYALYESKRNGRDQVTHADTLDRTFSSESHH</sequence>
<dbReference type="SMART" id="SM00267">
    <property type="entry name" value="GGDEF"/>
    <property type="match status" value="1"/>
</dbReference>
<evidence type="ECO:0000259" key="2">
    <source>
        <dbReference type="PROSITE" id="PS50112"/>
    </source>
</evidence>
<dbReference type="Pfam" id="PF13426">
    <property type="entry name" value="PAS_9"/>
    <property type="match status" value="1"/>
</dbReference>
<dbReference type="GO" id="GO:0052621">
    <property type="term" value="F:diguanylate cyclase activity"/>
    <property type="evidence" value="ECO:0007669"/>
    <property type="project" value="TreeGrafter"/>
</dbReference>
<feature type="coiled-coil region" evidence="1">
    <location>
        <begin position="112"/>
        <end position="153"/>
    </location>
</feature>
<dbReference type="AlphaFoldDB" id="W4VFA3"/>
<dbReference type="InterPro" id="IPR050469">
    <property type="entry name" value="Diguanylate_Cyclase"/>
</dbReference>
<dbReference type="SUPFAM" id="SSF55785">
    <property type="entry name" value="PYP-like sensor domain (PAS domain)"/>
    <property type="match status" value="1"/>
</dbReference>
<name>W4VFA3_9BACI</name>
<dbReference type="FunFam" id="3.30.70.270:FF:000001">
    <property type="entry name" value="Diguanylate cyclase domain protein"/>
    <property type="match status" value="1"/>
</dbReference>
<dbReference type="Proteomes" id="UP000019102">
    <property type="component" value="Unassembled WGS sequence"/>
</dbReference>
<dbReference type="InterPro" id="IPR029787">
    <property type="entry name" value="Nucleotide_cyclase"/>
</dbReference>
<dbReference type="PROSITE" id="PS50887">
    <property type="entry name" value="GGDEF"/>
    <property type="match status" value="1"/>
</dbReference>
<dbReference type="PROSITE" id="PS50112">
    <property type="entry name" value="PAS"/>
    <property type="match status" value="1"/>
</dbReference>
<comment type="caution">
    <text evidence="4">The sequence shown here is derived from an EMBL/GenBank/DDBJ whole genome shotgun (WGS) entry which is preliminary data.</text>
</comment>
<dbReference type="Pfam" id="PF00990">
    <property type="entry name" value="GGDEF"/>
    <property type="match status" value="1"/>
</dbReference>
<dbReference type="InterPro" id="IPR000014">
    <property type="entry name" value="PAS"/>
</dbReference>
<proteinExistence type="predicted"/>
<keyword evidence="5" id="KW-1185">Reference proteome</keyword>
<dbReference type="PANTHER" id="PTHR45138">
    <property type="entry name" value="REGULATORY COMPONENTS OF SENSORY TRANSDUCTION SYSTEM"/>
    <property type="match status" value="1"/>
</dbReference>
<organism evidence="4 5">
    <name type="scientific">Gracilibacillus boraciitolerans JCM 21714</name>
    <dbReference type="NCBI Taxonomy" id="1298598"/>
    <lineage>
        <taxon>Bacteria</taxon>
        <taxon>Bacillati</taxon>
        <taxon>Bacillota</taxon>
        <taxon>Bacilli</taxon>
        <taxon>Bacillales</taxon>
        <taxon>Bacillaceae</taxon>
        <taxon>Gracilibacillus</taxon>
    </lineage>
</organism>
<dbReference type="eggNOG" id="COG3706">
    <property type="taxonomic scope" value="Bacteria"/>
</dbReference>
<dbReference type="NCBIfam" id="TIGR00254">
    <property type="entry name" value="GGDEF"/>
    <property type="match status" value="1"/>
</dbReference>
<feature type="domain" description="GGDEF" evidence="3">
    <location>
        <begin position="188"/>
        <end position="318"/>
    </location>
</feature>
<feature type="domain" description="PAS" evidence="2">
    <location>
        <begin position="1"/>
        <end position="63"/>
    </location>
</feature>
<dbReference type="CDD" id="cd00130">
    <property type="entry name" value="PAS"/>
    <property type="match status" value="1"/>
</dbReference>
<dbReference type="RefSeq" id="WP_035722038.1">
    <property type="nucleotide sequence ID" value="NZ_BAVS01000003.1"/>
</dbReference>
<evidence type="ECO:0000259" key="3">
    <source>
        <dbReference type="PROSITE" id="PS50887"/>
    </source>
</evidence>
<protein>
    <submittedName>
        <fullName evidence="4">Uncharacterized protein</fullName>
    </submittedName>
</protein>
<dbReference type="InterPro" id="IPR000160">
    <property type="entry name" value="GGDEF_dom"/>
</dbReference>
<accession>W4VFA3</accession>
<keyword evidence="1" id="KW-0175">Coiled coil</keyword>
<gene>
    <name evidence="4" type="ORF">JCM21714_1066</name>
</gene>
<dbReference type="SUPFAM" id="SSF55073">
    <property type="entry name" value="Nucleotide cyclase"/>
    <property type="match status" value="1"/>
</dbReference>
<dbReference type="InterPro" id="IPR035965">
    <property type="entry name" value="PAS-like_dom_sf"/>
</dbReference>
<dbReference type="OrthoDB" id="9759607at2"/>
<dbReference type="GO" id="GO:0043709">
    <property type="term" value="P:cell adhesion involved in single-species biofilm formation"/>
    <property type="evidence" value="ECO:0007669"/>
    <property type="project" value="TreeGrafter"/>
</dbReference>
<dbReference type="Gene3D" id="3.30.70.270">
    <property type="match status" value="1"/>
</dbReference>
<evidence type="ECO:0000313" key="5">
    <source>
        <dbReference type="Proteomes" id="UP000019102"/>
    </source>
</evidence>
<reference evidence="4 5" key="1">
    <citation type="journal article" date="2014" name="Genome Announc.">
        <title>Draft Genome Sequence of the Boron-Tolerant and Moderately Halotolerant Bacterium Gracilibacillus boraciitolerans JCM 21714T.</title>
        <authorList>
            <person name="Ahmed I."/>
            <person name="Oshima K."/>
            <person name="Suda W."/>
            <person name="Kitamura K."/>
            <person name="Iida T."/>
            <person name="Ohmori Y."/>
            <person name="Fujiwara T."/>
            <person name="Hattori M."/>
            <person name="Ohkuma M."/>
        </authorList>
    </citation>
    <scope>NUCLEOTIDE SEQUENCE [LARGE SCALE GENOMIC DNA]</scope>
    <source>
        <strain evidence="4 5">JCM 21714</strain>
    </source>
</reference>
<evidence type="ECO:0000256" key="1">
    <source>
        <dbReference type="SAM" id="Coils"/>
    </source>
</evidence>
<dbReference type="STRING" id="1298598.JCM21714_1066"/>
<dbReference type="NCBIfam" id="TIGR00229">
    <property type="entry name" value="sensory_box"/>
    <property type="match status" value="1"/>
</dbReference>
<dbReference type="GO" id="GO:1902201">
    <property type="term" value="P:negative regulation of bacterial-type flagellum-dependent cell motility"/>
    <property type="evidence" value="ECO:0007669"/>
    <property type="project" value="TreeGrafter"/>
</dbReference>
<dbReference type="CDD" id="cd01949">
    <property type="entry name" value="GGDEF"/>
    <property type="match status" value="1"/>
</dbReference>